<evidence type="ECO:0000313" key="2">
    <source>
        <dbReference type="EMBL" id="KAG2388639.1"/>
    </source>
</evidence>
<organism evidence="2 3">
    <name type="scientific">Naegleria lovaniensis</name>
    <name type="common">Amoeba</name>
    <dbReference type="NCBI Taxonomy" id="51637"/>
    <lineage>
        <taxon>Eukaryota</taxon>
        <taxon>Discoba</taxon>
        <taxon>Heterolobosea</taxon>
        <taxon>Tetramitia</taxon>
        <taxon>Eutetramitia</taxon>
        <taxon>Vahlkampfiidae</taxon>
        <taxon>Naegleria</taxon>
    </lineage>
</organism>
<dbReference type="EMBL" id="PYSW02000009">
    <property type="protein sequence ID" value="KAG2388639.1"/>
    <property type="molecule type" value="Genomic_DNA"/>
</dbReference>
<evidence type="ECO:0000256" key="1">
    <source>
        <dbReference type="SAM" id="Phobius"/>
    </source>
</evidence>
<feature type="transmembrane region" description="Helical" evidence="1">
    <location>
        <begin position="21"/>
        <end position="43"/>
    </location>
</feature>
<protein>
    <submittedName>
        <fullName evidence="2">Uncharacterized protein</fullName>
    </submittedName>
</protein>
<feature type="transmembrane region" description="Helical" evidence="1">
    <location>
        <begin position="247"/>
        <end position="268"/>
    </location>
</feature>
<proteinExistence type="predicted"/>
<gene>
    <name evidence="2" type="ORF">C9374_000078</name>
</gene>
<accession>A0AA88GZR3</accession>
<reference evidence="2 3" key="1">
    <citation type="journal article" date="2018" name="BMC Genomics">
        <title>The genome of Naegleria lovaniensis, the basis for a comparative approach to unravel pathogenicity factors of the human pathogenic amoeba N. fowleri.</title>
        <authorList>
            <person name="Liechti N."/>
            <person name="Schurch N."/>
            <person name="Bruggmann R."/>
            <person name="Wittwer M."/>
        </authorList>
    </citation>
    <scope>NUCLEOTIDE SEQUENCE [LARGE SCALE GENOMIC DNA]</scope>
    <source>
        <strain evidence="2 3">ATCC 30569</strain>
    </source>
</reference>
<dbReference type="Proteomes" id="UP000816034">
    <property type="component" value="Unassembled WGS sequence"/>
</dbReference>
<comment type="caution">
    <text evidence="2">The sequence shown here is derived from an EMBL/GenBank/DDBJ whole genome shotgun (WGS) entry which is preliminary data.</text>
</comment>
<dbReference type="GeneID" id="68092540"/>
<evidence type="ECO:0000313" key="3">
    <source>
        <dbReference type="Proteomes" id="UP000816034"/>
    </source>
</evidence>
<keyword evidence="3" id="KW-1185">Reference proteome</keyword>
<dbReference type="AlphaFoldDB" id="A0AA88GZR3"/>
<keyword evidence="1" id="KW-0472">Membrane</keyword>
<dbReference type="PANTHER" id="PTHR35465">
    <property type="entry name" value="CAVEOLIN-1 PROTEIN"/>
    <property type="match status" value="1"/>
</dbReference>
<keyword evidence="1" id="KW-1133">Transmembrane helix</keyword>
<keyword evidence="1" id="KW-0812">Transmembrane</keyword>
<name>A0AA88GZR3_NAELO</name>
<dbReference type="PANTHER" id="PTHR35465:SF1">
    <property type="entry name" value="PHOSPHATIDYLINOSITOL-GLYCAN BIOSYNTHESIS CLASS X PROTEIN"/>
    <property type="match status" value="1"/>
</dbReference>
<dbReference type="RefSeq" id="XP_044552631.1">
    <property type="nucleotide sequence ID" value="XM_044697804.1"/>
</dbReference>
<sequence length="278" mass="31806">MFFLVLKYKKKGMKTKNVMECTLLLILIPTLIITVGVGGIALVSKLLLDTTVMVQGQSDDSTFSRNRIQFEIDEHGHMKTVEQDQQQQYNQYSSPLKSENHVKVRAVLHPGQEILSERIYFHRDDYWQGEDVLYELNGLHSHRKYEVRVSYPAYCPAVFSLKIIHTLSELLHHPSLPPQRRRLLNIEKMTFEEPPSSSTEDFLHKRFLIIHAEREAPSFQSSIQQSPILFNLALEELKMGFLPNGSLTLGLLVLTTLVLVGVSLNYFGALFQPTLGEP</sequence>